<dbReference type="OrthoDB" id="5985669at2759"/>
<dbReference type="PANTHER" id="PTHR21041">
    <property type="entry name" value="DENDRITIC CELL-SPECIFIC TRANSMEMBRANE PROTEIN"/>
    <property type="match status" value="1"/>
</dbReference>
<dbReference type="Pfam" id="PF07782">
    <property type="entry name" value="DC_STAMP"/>
    <property type="match status" value="1"/>
</dbReference>
<dbReference type="STRING" id="7167.A0A182FEL5"/>
<dbReference type="CTD" id="47065"/>
<evidence type="ECO:0000313" key="6">
    <source>
        <dbReference type="EnsemblMetazoa" id="AALB004956-PA"/>
    </source>
</evidence>
<evidence type="ECO:0000256" key="3">
    <source>
        <dbReference type="ARBA" id="ARBA00022989"/>
    </source>
</evidence>
<dbReference type="GeneID" id="118466210"/>
<reference evidence="6" key="2">
    <citation type="submission" date="2022-08" db="UniProtKB">
        <authorList>
            <consortium name="EnsemblMetazoa"/>
        </authorList>
    </citation>
    <scope>IDENTIFICATION</scope>
    <source>
        <strain evidence="6">STECLA/ALBI9_A</strain>
    </source>
</reference>
<keyword evidence="4" id="KW-0472">Membrane</keyword>
<dbReference type="RefSeq" id="XP_035791119.1">
    <property type="nucleotide sequence ID" value="XM_035935226.1"/>
</dbReference>
<accession>A0A182FEL5</accession>
<evidence type="ECO:0000256" key="2">
    <source>
        <dbReference type="ARBA" id="ARBA00022692"/>
    </source>
</evidence>
<dbReference type="InterPro" id="IPR051856">
    <property type="entry name" value="CSR-E3_Ligase_Protein"/>
</dbReference>
<reference evidence="6 7" key="1">
    <citation type="journal article" date="2017" name="G3 (Bethesda)">
        <title>The Physical Genome Mapping of Anopheles albimanus Corrected Scaffold Misassemblies and Identified Interarm Rearrangements in Genus Anopheles.</title>
        <authorList>
            <person name="Artemov G.N."/>
            <person name="Peery A.N."/>
            <person name="Jiang X."/>
            <person name="Tu Z."/>
            <person name="Stegniy V.N."/>
            <person name="Sharakhova M.V."/>
            <person name="Sharakhov I.V."/>
        </authorList>
    </citation>
    <scope>NUCLEOTIDE SEQUENCE [LARGE SCALE GENOMIC DNA]</scope>
    <source>
        <strain evidence="6 7">ALBI9_A</strain>
    </source>
</reference>
<dbReference type="GO" id="GO:0016020">
    <property type="term" value="C:membrane"/>
    <property type="evidence" value="ECO:0007669"/>
    <property type="project" value="UniProtKB-SubCell"/>
</dbReference>
<dbReference type="KEGG" id="aali:118466210"/>
<evidence type="ECO:0000256" key="4">
    <source>
        <dbReference type="ARBA" id="ARBA00023136"/>
    </source>
</evidence>
<proteinExistence type="predicted"/>
<dbReference type="VEuPathDB" id="VectorBase:AALB004956"/>
<dbReference type="Pfam" id="PF26039">
    <property type="entry name" value="Dcst2"/>
    <property type="match status" value="1"/>
</dbReference>
<keyword evidence="2" id="KW-0812">Transmembrane</keyword>
<keyword evidence="3" id="KW-1133">Transmembrane helix</keyword>
<dbReference type="AlphaFoldDB" id="A0A182FEL5"/>
<comment type="subcellular location">
    <subcellularLocation>
        <location evidence="1">Membrane</location>
        <topology evidence="1">Multi-pass membrane protein</topology>
    </subcellularLocation>
</comment>
<organism evidence="6 7">
    <name type="scientific">Anopheles albimanus</name>
    <name type="common">New world malaria mosquito</name>
    <dbReference type="NCBI Taxonomy" id="7167"/>
    <lineage>
        <taxon>Eukaryota</taxon>
        <taxon>Metazoa</taxon>
        <taxon>Ecdysozoa</taxon>
        <taxon>Arthropoda</taxon>
        <taxon>Hexapoda</taxon>
        <taxon>Insecta</taxon>
        <taxon>Pterygota</taxon>
        <taxon>Neoptera</taxon>
        <taxon>Endopterygota</taxon>
        <taxon>Diptera</taxon>
        <taxon>Nematocera</taxon>
        <taxon>Culicoidea</taxon>
        <taxon>Culicidae</taxon>
        <taxon>Anophelinae</taxon>
        <taxon>Anopheles</taxon>
    </lineage>
</organism>
<name>A0A182FEL5_ANOAL</name>
<dbReference type="Proteomes" id="UP000069272">
    <property type="component" value="Chromosome 3L"/>
</dbReference>
<dbReference type="PANTHER" id="PTHR21041:SF17">
    <property type="entry name" value="E3 UBIQUITIN-PROTEIN LIGASE DCST1"/>
    <property type="match status" value="1"/>
</dbReference>
<evidence type="ECO:0000259" key="5">
    <source>
        <dbReference type="Pfam" id="PF07782"/>
    </source>
</evidence>
<evidence type="ECO:0000313" key="7">
    <source>
        <dbReference type="Proteomes" id="UP000069272"/>
    </source>
</evidence>
<protein>
    <recommendedName>
        <fullName evidence="5">Dendritic cell-specific transmembrane protein-like domain-containing protein</fullName>
    </recommendedName>
</protein>
<evidence type="ECO:0000256" key="1">
    <source>
        <dbReference type="ARBA" id="ARBA00004141"/>
    </source>
</evidence>
<sequence>MLHLNDLPKIALDLWASFRRIFPVPYQLLIGAKTREHLVLRVLLLTLYGLLLGILFHQLVLVNLDLPATVKFYIGLAVALALGLGCALSLQVRCIGTLCLTGFLGRAGRNVLKTLTITLVLAGPIGNMVLNGKEVARVLVCSSELAFNLTLTRVDLMSKPFQNALLGSRTRLPELKREFSEIVSIVEPLVREVEGSMEANHSAEQPGDGSILSAADYQDMYAAKLNERCLAQLETGVERCQRAFEKSYDECSESLPPVVNALLCWPMKIDLACSSAELFGVGTVCKMEDVLDDDFGENYRLLKVAERQLTGGVSNVEMDFELPDLRNHPGFQTIKNASKQMGHELGERMEALGMLMYLVRKVFAFIFLRVIYYSVRYHNEYLWKIDFSNFYLTEEFRIIDARRASEGHSRLLPFRAVQRTDLVDTRTGIWNRRELSHVVGALATLTFHGLSTTVLILMDALLSETLEIVARHSAIEYQQQGYHSVNVTVTGTGALAELIRNIAEGFRTQEHLDLRTSNRECLPRQTYLAGSTLVSIYVLFALLTALVIGEAFVQRARRAICAYFYPGRERMRIVFLYNRVLRQAHALRRTVSERRQELQMGGSTVPLPIGDRLAIHYPRWLWWMATKRCALCQGKLEAGPYHECDRCACHLRYCAACWMDIGCDCAVCTPGSDDGGCCGPVPATFFLDRGHRIDHRGGHRDA</sequence>
<dbReference type="EnsemblMetazoa" id="AALB004956-RA">
    <property type="protein sequence ID" value="AALB004956-PA"/>
    <property type="gene ID" value="AALB004956"/>
</dbReference>
<keyword evidence="7" id="KW-1185">Reference proteome</keyword>
<feature type="domain" description="Dendritic cell-specific transmembrane protein-like" evidence="5">
    <location>
        <begin position="387"/>
        <end position="577"/>
    </location>
</feature>
<dbReference type="InterPro" id="IPR012858">
    <property type="entry name" value="DC_STAMP-like"/>
</dbReference>
<dbReference type="VEuPathDB" id="VectorBase:AALB20_037023"/>